<sequence length="335" mass="36206">MAETPAALTLADVARAADVSEITVSRILRNVGPISETTRRRVLDAVDQTGYVRNQIAGTLASATSNLIGVVIPSLSNIVFADVLRGIDAGLEPSGFRPVVGITDYKADAEEKLVTSLLAWKPAAIIIVGFDHTDITRRRLKQSRIRVVELMDIDSEPIDLAVGMSHRAAGLATGRHLIGRGYRRFGYVGHDWTTDRRARLRWDGLVQALEEAGLELVDQRLHGGPSSTQAGREALATLLQGAKHPDVVVFSNDDMAVGGVFHCIAEGIVLKRDLALFGFNGLDVGQALPKPLSTVRSNRFRIGKIAVEQILLRPERNGTPETINTGFEIVPGETA</sequence>
<organism evidence="5 6">
    <name type="scientific">Lichenifustis flavocetrariae</name>
    <dbReference type="NCBI Taxonomy" id="2949735"/>
    <lineage>
        <taxon>Bacteria</taxon>
        <taxon>Pseudomonadati</taxon>
        <taxon>Pseudomonadota</taxon>
        <taxon>Alphaproteobacteria</taxon>
        <taxon>Hyphomicrobiales</taxon>
        <taxon>Lichenihabitantaceae</taxon>
        <taxon>Lichenifustis</taxon>
    </lineage>
</organism>
<reference evidence="5" key="1">
    <citation type="submission" date="2022-05" db="EMBL/GenBank/DDBJ databases">
        <authorList>
            <person name="Pankratov T."/>
        </authorList>
    </citation>
    <scope>NUCLEOTIDE SEQUENCE</scope>
    <source>
        <strain evidence="5">BP6-180914</strain>
    </source>
</reference>
<evidence type="ECO:0000313" key="6">
    <source>
        <dbReference type="Proteomes" id="UP001165667"/>
    </source>
</evidence>
<keyword evidence="6" id="KW-1185">Reference proteome</keyword>
<dbReference type="PANTHER" id="PTHR30146">
    <property type="entry name" value="LACI-RELATED TRANSCRIPTIONAL REPRESSOR"/>
    <property type="match status" value="1"/>
</dbReference>
<proteinExistence type="predicted"/>
<keyword evidence="1" id="KW-0805">Transcription regulation</keyword>
<evidence type="ECO:0000256" key="3">
    <source>
        <dbReference type="ARBA" id="ARBA00023163"/>
    </source>
</evidence>
<evidence type="ECO:0000256" key="1">
    <source>
        <dbReference type="ARBA" id="ARBA00023015"/>
    </source>
</evidence>
<dbReference type="GO" id="GO:0000976">
    <property type="term" value="F:transcription cis-regulatory region binding"/>
    <property type="evidence" value="ECO:0007669"/>
    <property type="project" value="TreeGrafter"/>
</dbReference>
<dbReference type="SUPFAM" id="SSF53822">
    <property type="entry name" value="Periplasmic binding protein-like I"/>
    <property type="match status" value="1"/>
</dbReference>
<dbReference type="CDD" id="cd01392">
    <property type="entry name" value="HTH_LacI"/>
    <property type="match status" value="1"/>
</dbReference>
<feature type="domain" description="HTH lacI-type" evidence="4">
    <location>
        <begin position="8"/>
        <end position="62"/>
    </location>
</feature>
<dbReference type="AlphaFoldDB" id="A0AA41Z3F1"/>
<dbReference type="Gene3D" id="1.10.260.40">
    <property type="entry name" value="lambda repressor-like DNA-binding domains"/>
    <property type="match status" value="1"/>
</dbReference>
<dbReference type="Pfam" id="PF00532">
    <property type="entry name" value="Peripla_BP_1"/>
    <property type="match status" value="1"/>
</dbReference>
<keyword evidence="2 5" id="KW-0238">DNA-binding</keyword>
<dbReference type="PROSITE" id="PS00356">
    <property type="entry name" value="HTH_LACI_1"/>
    <property type="match status" value="1"/>
</dbReference>
<dbReference type="CDD" id="cd01575">
    <property type="entry name" value="PBP1_GntR"/>
    <property type="match status" value="1"/>
</dbReference>
<dbReference type="SMART" id="SM00354">
    <property type="entry name" value="HTH_LACI"/>
    <property type="match status" value="1"/>
</dbReference>
<dbReference type="EMBL" id="JAMOIM010000046">
    <property type="protein sequence ID" value="MCW6512322.1"/>
    <property type="molecule type" value="Genomic_DNA"/>
</dbReference>
<keyword evidence="3" id="KW-0804">Transcription</keyword>
<dbReference type="InterPro" id="IPR028082">
    <property type="entry name" value="Peripla_BP_I"/>
</dbReference>
<protein>
    <submittedName>
        <fullName evidence="5">LacI family DNA-binding transcriptional regulator</fullName>
    </submittedName>
</protein>
<dbReference type="PROSITE" id="PS50932">
    <property type="entry name" value="HTH_LACI_2"/>
    <property type="match status" value="1"/>
</dbReference>
<name>A0AA41Z3F1_9HYPH</name>
<dbReference type="InterPro" id="IPR010982">
    <property type="entry name" value="Lambda_DNA-bd_dom_sf"/>
</dbReference>
<dbReference type="InterPro" id="IPR000843">
    <property type="entry name" value="HTH_LacI"/>
</dbReference>
<evidence type="ECO:0000313" key="5">
    <source>
        <dbReference type="EMBL" id="MCW6512322.1"/>
    </source>
</evidence>
<comment type="caution">
    <text evidence="5">The sequence shown here is derived from an EMBL/GenBank/DDBJ whole genome shotgun (WGS) entry which is preliminary data.</text>
</comment>
<evidence type="ECO:0000259" key="4">
    <source>
        <dbReference type="PROSITE" id="PS50932"/>
    </source>
</evidence>
<dbReference type="GO" id="GO:0003700">
    <property type="term" value="F:DNA-binding transcription factor activity"/>
    <property type="evidence" value="ECO:0007669"/>
    <property type="project" value="TreeGrafter"/>
</dbReference>
<dbReference type="InterPro" id="IPR001761">
    <property type="entry name" value="Peripla_BP/Lac1_sug-bd_dom"/>
</dbReference>
<dbReference type="Proteomes" id="UP001165667">
    <property type="component" value="Unassembled WGS sequence"/>
</dbReference>
<gene>
    <name evidence="5" type="ORF">M8523_30835</name>
</gene>
<dbReference type="Gene3D" id="3.40.50.2300">
    <property type="match status" value="2"/>
</dbReference>
<dbReference type="SUPFAM" id="SSF47413">
    <property type="entry name" value="lambda repressor-like DNA-binding domains"/>
    <property type="match status" value="1"/>
</dbReference>
<dbReference type="Pfam" id="PF00356">
    <property type="entry name" value="LacI"/>
    <property type="match status" value="1"/>
</dbReference>
<dbReference type="PANTHER" id="PTHR30146:SF33">
    <property type="entry name" value="TRANSCRIPTIONAL REGULATOR"/>
    <property type="match status" value="1"/>
</dbReference>
<evidence type="ECO:0000256" key="2">
    <source>
        <dbReference type="ARBA" id="ARBA00023125"/>
    </source>
</evidence>
<accession>A0AA41Z3F1</accession>